<reference evidence="2" key="2">
    <citation type="journal article" date="2022" name="Microb. Genom.">
        <title>A chromosome-scale genome assembly of the tomato pathogen Cladosporium fulvum reveals a compartmentalized genome architecture and the presence of a dispensable chromosome.</title>
        <authorList>
            <person name="Zaccaron A.Z."/>
            <person name="Chen L.H."/>
            <person name="Samaras A."/>
            <person name="Stergiopoulos I."/>
        </authorList>
    </citation>
    <scope>NUCLEOTIDE SEQUENCE</scope>
    <source>
        <strain evidence="2">Race5_Kim</strain>
    </source>
</reference>
<evidence type="ECO:0000259" key="1">
    <source>
        <dbReference type="Pfam" id="PF20150"/>
    </source>
</evidence>
<reference evidence="2" key="1">
    <citation type="submission" date="2021-12" db="EMBL/GenBank/DDBJ databases">
        <authorList>
            <person name="Zaccaron A."/>
            <person name="Stergiopoulos I."/>
        </authorList>
    </citation>
    <scope>NUCLEOTIDE SEQUENCE</scope>
    <source>
        <strain evidence="2">Race5_Kim</strain>
    </source>
</reference>
<name>A0A9Q8LFW2_PASFU</name>
<keyword evidence="3" id="KW-1185">Reference proteome</keyword>
<dbReference type="InterPro" id="IPR045518">
    <property type="entry name" value="2EXR"/>
</dbReference>
<sequence>MSCSQHTHCFTHYWQSDRRFQTWDNHELQSYLHTAGYHFEHNASHARLQSLCARAARGLMSYEGLTAPQLQRLCTRRKVSVPVKLTGRKLALRALLVAADERPRQFTKFTQLPTEIRVMIYSHHTKWLQTRLGSCDSQPARVADWSFVAPPPPPLARVSRQLRDEFLPEFYTAVNFRSIALPANPPHDLPPSGRAVLVGMYRRHHPIPRLGAL</sequence>
<accession>A0A9Q8LFW2</accession>
<dbReference type="RefSeq" id="XP_047761020.1">
    <property type="nucleotide sequence ID" value="XM_047903199.1"/>
</dbReference>
<organism evidence="2 3">
    <name type="scientific">Passalora fulva</name>
    <name type="common">Tomato leaf mold</name>
    <name type="synonym">Cladosporium fulvum</name>
    <dbReference type="NCBI Taxonomy" id="5499"/>
    <lineage>
        <taxon>Eukaryota</taxon>
        <taxon>Fungi</taxon>
        <taxon>Dikarya</taxon>
        <taxon>Ascomycota</taxon>
        <taxon>Pezizomycotina</taxon>
        <taxon>Dothideomycetes</taxon>
        <taxon>Dothideomycetidae</taxon>
        <taxon>Mycosphaerellales</taxon>
        <taxon>Mycosphaerellaceae</taxon>
        <taxon>Fulvia</taxon>
    </lineage>
</organism>
<evidence type="ECO:0000313" key="3">
    <source>
        <dbReference type="Proteomes" id="UP000756132"/>
    </source>
</evidence>
<evidence type="ECO:0000313" key="2">
    <source>
        <dbReference type="EMBL" id="UJO16654.1"/>
    </source>
</evidence>
<gene>
    <name evidence="2" type="ORF">CLAFUR5_04051</name>
</gene>
<feature type="domain" description="2EXR" evidence="1">
    <location>
        <begin position="106"/>
        <end position="173"/>
    </location>
</feature>
<dbReference type="AlphaFoldDB" id="A0A9Q8LFW2"/>
<dbReference type="OrthoDB" id="3650939at2759"/>
<dbReference type="Pfam" id="PF20150">
    <property type="entry name" value="2EXR"/>
    <property type="match status" value="1"/>
</dbReference>
<dbReference type="KEGG" id="ffu:CLAFUR5_04051"/>
<dbReference type="Proteomes" id="UP000756132">
    <property type="component" value="Chromosome 4"/>
</dbReference>
<dbReference type="GeneID" id="71983929"/>
<dbReference type="EMBL" id="CP090166">
    <property type="protein sequence ID" value="UJO16654.1"/>
    <property type="molecule type" value="Genomic_DNA"/>
</dbReference>
<proteinExistence type="predicted"/>
<protein>
    <recommendedName>
        <fullName evidence="1">2EXR domain-containing protein</fullName>
    </recommendedName>
</protein>